<evidence type="ECO:0000313" key="2">
    <source>
        <dbReference type="EMBL" id="VEL18822.1"/>
    </source>
</evidence>
<accession>A0A448WS27</accession>
<reference evidence="2" key="1">
    <citation type="submission" date="2018-11" db="EMBL/GenBank/DDBJ databases">
        <authorList>
            <consortium name="Pathogen Informatics"/>
        </authorList>
    </citation>
    <scope>NUCLEOTIDE SEQUENCE</scope>
</reference>
<sequence>MTHSTSCRPVASSAGASRHQSPSILTESPLYSGSHHPSLPPSSTFPAPLILEHDSNGKLLPGDVILWQSSDIKTPERTYSSIDKTDYSPELKKLYYTNISVPLTMQSTKFIPNSQSSISQSDLPLTELLKLSSQQEAQQLSASTLFISKDPTAKTSDISLVTSTVPA</sequence>
<organism evidence="2 3">
    <name type="scientific">Protopolystoma xenopodis</name>
    <dbReference type="NCBI Taxonomy" id="117903"/>
    <lineage>
        <taxon>Eukaryota</taxon>
        <taxon>Metazoa</taxon>
        <taxon>Spiralia</taxon>
        <taxon>Lophotrochozoa</taxon>
        <taxon>Platyhelminthes</taxon>
        <taxon>Monogenea</taxon>
        <taxon>Polyopisthocotylea</taxon>
        <taxon>Polystomatidea</taxon>
        <taxon>Polystomatidae</taxon>
        <taxon>Protopolystoma</taxon>
    </lineage>
</organism>
<feature type="region of interest" description="Disordered" evidence="1">
    <location>
        <begin position="1"/>
        <end position="50"/>
    </location>
</feature>
<evidence type="ECO:0000313" key="3">
    <source>
        <dbReference type="Proteomes" id="UP000784294"/>
    </source>
</evidence>
<feature type="compositionally biased region" description="Low complexity" evidence="1">
    <location>
        <begin position="28"/>
        <end position="37"/>
    </location>
</feature>
<protein>
    <submittedName>
        <fullName evidence="2">Uncharacterized protein</fullName>
    </submittedName>
</protein>
<proteinExistence type="predicted"/>
<comment type="caution">
    <text evidence="2">The sequence shown here is derived from an EMBL/GenBank/DDBJ whole genome shotgun (WGS) entry which is preliminary data.</text>
</comment>
<dbReference type="AlphaFoldDB" id="A0A448WS27"/>
<gene>
    <name evidence="2" type="ORF">PXEA_LOCUS12262</name>
</gene>
<keyword evidence="3" id="KW-1185">Reference proteome</keyword>
<feature type="non-terminal residue" evidence="2">
    <location>
        <position position="1"/>
    </location>
</feature>
<evidence type="ECO:0000256" key="1">
    <source>
        <dbReference type="SAM" id="MobiDB-lite"/>
    </source>
</evidence>
<dbReference type="EMBL" id="CAAALY010038869">
    <property type="protein sequence ID" value="VEL18822.1"/>
    <property type="molecule type" value="Genomic_DNA"/>
</dbReference>
<dbReference type="Proteomes" id="UP000784294">
    <property type="component" value="Unassembled WGS sequence"/>
</dbReference>
<name>A0A448WS27_9PLAT</name>
<feature type="compositionally biased region" description="Polar residues" evidence="1">
    <location>
        <begin position="14"/>
        <end position="26"/>
    </location>
</feature>